<keyword evidence="10" id="KW-0378">Hydrolase</keyword>
<keyword evidence="10" id="KW-0064">Aspartyl protease</keyword>
<dbReference type="PROSITE" id="PS00141">
    <property type="entry name" value="ASP_PROTEASE"/>
    <property type="match status" value="1"/>
</dbReference>
<keyword evidence="6 11" id="KW-0175">Coiled coil</keyword>
<feature type="compositionally biased region" description="Basic and acidic residues" evidence="12">
    <location>
        <begin position="166"/>
        <end position="177"/>
    </location>
</feature>
<protein>
    <submittedName>
        <fullName evidence="14">Aspartyl protease family protein 2</fullName>
    </submittedName>
</protein>
<evidence type="ECO:0000256" key="6">
    <source>
        <dbReference type="ARBA" id="ARBA00023054"/>
    </source>
</evidence>
<dbReference type="GO" id="GO:0005684">
    <property type="term" value="C:U2-type spliceosomal complex"/>
    <property type="evidence" value="ECO:0007669"/>
    <property type="project" value="TreeGrafter"/>
</dbReference>
<dbReference type="AlphaFoldDB" id="A0AAW2T2N2"/>
<comment type="subcellular location">
    <subcellularLocation>
        <location evidence="1">Nucleus</location>
    </subcellularLocation>
</comment>
<dbReference type="CDD" id="cd05472">
    <property type="entry name" value="cnd41_like"/>
    <property type="match status" value="1"/>
</dbReference>
<evidence type="ECO:0000256" key="4">
    <source>
        <dbReference type="ARBA" id="ARBA00022664"/>
    </source>
</evidence>
<dbReference type="InterPro" id="IPR022209">
    <property type="entry name" value="CWC25"/>
</dbReference>
<dbReference type="PANTHER" id="PTHR16196">
    <property type="entry name" value="CELL CYCLE CONTROL PROTEIN CWF25"/>
    <property type="match status" value="1"/>
</dbReference>
<dbReference type="Gene3D" id="2.40.70.10">
    <property type="entry name" value="Acid Proteases"/>
    <property type="match status" value="2"/>
</dbReference>
<keyword evidence="10 14" id="KW-0645">Protease</keyword>
<dbReference type="PRINTS" id="PR00792">
    <property type="entry name" value="PEPSIN"/>
</dbReference>
<evidence type="ECO:0000313" key="14">
    <source>
        <dbReference type="EMBL" id="KAL0398935.1"/>
    </source>
</evidence>
<reference evidence="14" key="2">
    <citation type="journal article" date="2024" name="Plant">
        <title>Genomic evolution and insights into agronomic trait innovations of Sesamum species.</title>
        <authorList>
            <person name="Miao H."/>
            <person name="Wang L."/>
            <person name="Qu L."/>
            <person name="Liu H."/>
            <person name="Sun Y."/>
            <person name="Le M."/>
            <person name="Wang Q."/>
            <person name="Wei S."/>
            <person name="Zheng Y."/>
            <person name="Lin W."/>
            <person name="Duan Y."/>
            <person name="Cao H."/>
            <person name="Xiong S."/>
            <person name="Wang X."/>
            <person name="Wei L."/>
            <person name="Li C."/>
            <person name="Ma Q."/>
            <person name="Ju M."/>
            <person name="Zhao R."/>
            <person name="Li G."/>
            <person name="Mu C."/>
            <person name="Tian Q."/>
            <person name="Mei H."/>
            <person name="Zhang T."/>
            <person name="Gao T."/>
            <person name="Zhang H."/>
        </authorList>
    </citation>
    <scope>NUCLEOTIDE SEQUENCE</scope>
    <source>
        <strain evidence="14">G02</strain>
    </source>
</reference>
<accession>A0AAW2T2N2</accession>
<comment type="similarity">
    <text evidence="3 10">Belongs to the peptidase A1 family.</text>
</comment>
<evidence type="ECO:0000256" key="1">
    <source>
        <dbReference type="ARBA" id="ARBA00004123"/>
    </source>
</evidence>
<keyword evidence="7" id="KW-0508">mRNA splicing</keyword>
<dbReference type="InterPro" id="IPR033873">
    <property type="entry name" value="CND41-like"/>
</dbReference>
<dbReference type="GO" id="GO:0000398">
    <property type="term" value="P:mRNA splicing, via spliceosome"/>
    <property type="evidence" value="ECO:0007669"/>
    <property type="project" value="TreeGrafter"/>
</dbReference>
<evidence type="ECO:0000256" key="9">
    <source>
        <dbReference type="PIRSR" id="PIRSR601461-1"/>
    </source>
</evidence>
<dbReference type="InterPro" id="IPR032861">
    <property type="entry name" value="TAXi_N"/>
</dbReference>
<comment type="caution">
    <text evidence="14">The sequence shown here is derived from an EMBL/GenBank/DDBJ whole genome shotgun (WGS) entry which is preliminary data.</text>
</comment>
<evidence type="ECO:0000256" key="5">
    <source>
        <dbReference type="ARBA" id="ARBA00022728"/>
    </source>
</evidence>
<feature type="compositionally biased region" description="Basic and acidic residues" evidence="12">
    <location>
        <begin position="241"/>
        <end position="347"/>
    </location>
</feature>
<keyword evidence="4" id="KW-0507">mRNA processing</keyword>
<feature type="region of interest" description="Disordered" evidence="12">
    <location>
        <begin position="148"/>
        <end position="378"/>
    </location>
</feature>
<dbReference type="PANTHER" id="PTHR16196:SF0">
    <property type="entry name" value="PRE-MRNA-SPLICING FACTOR CWC25 HOMOLOG"/>
    <property type="match status" value="1"/>
</dbReference>
<dbReference type="InterPro" id="IPR001461">
    <property type="entry name" value="Aspartic_peptidase_A1"/>
</dbReference>
<feature type="region of interest" description="Disordered" evidence="12">
    <location>
        <begin position="83"/>
        <end position="126"/>
    </location>
</feature>
<sequence length="969" mass="108732">MALKFLNKKGWHTGSLRNIENVWKAEQKHEAEQKKLEELRKQIHEERERAEFRQLQEQAGLVPKQERLDFLYDSGLAVGKGSSGFKALESLPKTDPETTASTSASAKQSEAPGALFEDKPQSANDAWRKLHSDPLLLIRQREQEALARVKNNPIQMAMIRKSVQAKNDKDKNQDKDERKHRKKHHKKKSKHRKHSSSENDSDSEDDVVTVGKQQDSHQKGSKTDKHSRKAAHTSDEELSEEDARRKKYYDKEYKDRRPSGTHNSKYDERDDQQKSREYKDRRPSGTHNSKYDERDDQQKSREYKDRRPSGSHNPKYDQSDDQQKNKRSYHESRHEEYSSKRQVESRHDKRSHLNSSDKPPMHDSNNRRRTTVKLSDEERAARLREMQMDAERHEEQRWKRLKKAADSDAQEAIHDNASSGRNFLDAAQKSIYGAEKGGSSTIEESVRRRTHYLQGRSATDSNAFRSVNFFCCPKHLAVQSTDVYSQDRSPTYVSVTSWGRRNCVKNTHKNTCYILHLNIFSILDFNDLILADVEFDHFKHPALHLPLYHVREQRPDSPQSLETPVSFLEALHLDDARVKFLNSRLTKINLTSSGATKSGRLIDGKSVSVPLNPGESLGVANYYTRIGLGTPPTYHLVVVDTGSSFSWIQCEPCAVYCHPQVGSRFDPAASHTYQRLSCDTSQCSSLKSATLNNPMCTSSNTCLYTATYGDQSISIGYLSKDSLTFGTVSLPGFVFGCGQDNDGLFGKSAGLVGLAKNELSMLSQLSTKYGKVFSYCLPTATPLGETGSGGFLSIGTSSNSGYKFTPMVSDSRDPTLYFLKLSGLSVSGKLLGLAATDYNVPTIIDSGTTISRLAGPVYSALREELVKIISSKYKMAEAFSILDACFIGSFDEIASVVPSVQMIFQGGAEINLLPRNVVIEVEKGTTCLSFAGNSNLRDIAIIGNQQQQTFEIVYDLASSRIGFAAGGCR</sequence>
<dbReference type="InterPro" id="IPR051376">
    <property type="entry name" value="CWC25_splicing_factor"/>
</dbReference>
<proteinExistence type="inferred from homology"/>
<organism evidence="14">
    <name type="scientific">Sesamum radiatum</name>
    <name type="common">Black benniseed</name>
    <dbReference type="NCBI Taxonomy" id="300843"/>
    <lineage>
        <taxon>Eukaryota</taxon>
        <taxon>Viridiplantae</taxon>
        <taxon>Streptophyta</taxon>
        <taxon>Embryophyta</taxon>
        <taxon>Tracheophyta</taxon>
        <taxon>Spermatophyta</taxon>
        <taxon>Magnoliopsida</taxon>
        <taxon>eudicotyledons</taxon>
        <taxon>Gunneridae</taxon>
        <taxon>Pentapetalae</taxon>
        <taxon>asterids</taxon>
        <taxon>lamiids</taxon>
        <taxon>Lamiales</taxon>
        <taxon>Pedaliaceae</taxon>
        <taxon>Sesamum</taxon>
    </lineage>
</organism>
<feature type="compositionally biased region" description="Basic residues" evidence="12">
    <location>
        <begin position="178"/>
        <end position="194"/>
    </location>
</feature>
<dbReference type="SMART" id="SM01083">
    <property type="entry name" value="Cir_N"/>
    <property type="match status" value="1"/>
</dbReference>
<name>A0AAW2T2N2_SESRA</name>
<evidence type="ECO:0000256" key="10">
    <source>
        <dbReference type="RuleBase" id="RU000454"/>
    </source>
</evidence>
<dbReference type="PROSITE" id="PS51767">
    <property type="entry name" value="PEPTIDASE_A1"/>
    <property type="match status" value="1"/>
</dbReference>
<evidence type="ECO:0000259" key="13">
    <source>
        <dbReference type="PROSITE" id="PS51767"/>
    </source>
</evidence>
<comment type="similarity">
    <text evidence="2">Belongs to the CWC25 family.</text>
</comment>
<dbReference type="Pfam" id="PF14541">
    <property type="entry name" value="TAXi_C"/>
    <property type="match status" value="1"/>
</dbReference>
<feature type="domain" description="Peptidase A1" evidence="13">
    <location>
        <begin position="622"/>
        <end position="964"/>
    </location>
</feature>
<dbReference type="InterPro" id="IPR001969">
    <property type="entry name" value="Aspartic_peptidase_AS"/>
</dbReference>
<dbReference type="InterPro" id="IPR033121">
    <property type="entry name" value="PEPTIDASE_A1"/>
</dbReference>
<evidence type="ECO:0000256" key="11">
    <source>
        <dbReference type="SAM" id="Coils"/>
    </source>
</evidence>
<dbReference type="FunFam" id="2.40.70.10:FF:000031">
    <property type="entry name" value="Aspartyl protease AED1"/>
    <property type="match status" value="1"/>
</dbReference>
<dbReference type="InterPro" id="IPR019339">
    <property type="entry name" value="CIR_N_dom"/>
</dbReference>
<feature type="coiled-coil region" evidence="11">
    <location>
        <begin position="22"/>
        <end position="56"/>
    </location>
</feature>
<dbReference type="EMBL" id="JACGWJ010000009">
    <property type="protein sequence ID" value="KAL0398935.1"/>
    <property type="molecule type" value="Genomic_DNA"/>
</dbReference>
<evidence type="ECO:0000256" key="8">
    <source>
        <dbReference type="ARBA" id="ARBA00023242"/>
    </source>
</evidence>
<feature type="active site" evidence="9">
    <location>
        <position position="640"/>
    </location>
</feature>
<dbReference type="Pfam" id="PF12542">
    <property type="entry name" value="CWC25"/>
    <property type="match status" value="1"/>
</dbReference>
<evidence type="ECO:0000256" key="2">
    <source>
        <dbReference type="ARBA" id="ARBA00006695"/>
    </source>
</evidence>
<dbReference type="InterPro" id="IPR021109">
    <property type="entry name" value="Peptidase_aspartic_dom_sf"/>
</dbReference>
<feature type="compositionally biased region" description="Basic and acidic residues" evidence="12">
    <location>
        <begin position="214"/>
        <end position="224"/>
    </location>
</feature>
<dbReference type="GO" id="GO:0006508">
    <property type="term" value="P:proteolysis"/>
    <property type="evidence" value="ECO:0007669"/>
    <property type="project" value="UniProtKB-KW"/>
</dbReference>
<dbReference type="Pfam" id="PF14543">
    <property type="entry name" value="TAXi_N"/>
    <property type="match status" value="1"/>
</dbReference>
<keyword evidence="8" id="KW-0539">Nucleus</keyword>
<evidence type="ECO:0000256" key="3">
    <source>
        <dbReference type="ARBA" id="ARBA00007447"/>
    </source>
</evidence>
<feature type="active site" evidence="9">
    <location>
        <position position="845"/>
    </location>
</feature>
<dbReference type="SUPFAM" id="SSF50630">
    <property type="entry name" value="Acid proteases"/>
    <property type="match status" value="1"/>
</dbReference>
<evidence type="ECO:0000256" key="12">
    <source>
        <dbReference type="SAM" id="MobiDB-lite"/>
    </source>
</evidence>
<evidence type="ECO:0000256" key="7">
    <source>
        <dbReference type="ARBA" id="ARBA00023187"/>
    </source>
</evidence>
<dbReference type="Pfam" id="PF10197">
    <property type="entry name" value="Cir_N"/>
    <property type="match status" value="1"/>
</dbReference>
<feature type="compositionally biased region" description="Basic and acidic residues" evidence="12">
    <location>
        <begin position="116"/>
        <end position="126"/>
    </location>
</feature>
<dbReference type="InterPro" id="IPR032799">
    <property type="entry name" value="TAXi_C"/>
</dbReference>
<keyword evidence="5" id="KW-0747">Spliceosome</keyword>
<dbReference type="GO" id="GO:0004190">
    <property type="term" value="F:aspartic-type endopeptidase activity"/>
    <property type="evidence" value="ECO:0007669"/>
    <property type="project" value="UniProtKB-KW"/>
</dbReference>
<reference evidence="14" key="1">
    <citation type="submission" date="2020-06" db="EMBL/GenBank/DDBJ databases">
        <authorList>
            <person name="Li T."/>
            <person name="Hu X."/>
            <person name="Zhang T."/>
            <person name="Song X."/>
            <person name="Zhang H."/>
            <person name="Dai N."/>
            <person name="Sheng W."/>
            <person name="Hou X."/>
            <person name="Wei L."/>
        </authorList>
    </citation>
    <scope>NUCLEOTIDE SEQUENCE</scope>
    <source>
        <strain evidence="14">G02</strain>
        <tissue evidence="14">Leaf</tissue>
    </source>
</reference>
<gene>
    <name evidence="14" type="ORF">Sradi_2236800</name>
</gene>